<keyword evidence="1" id="KW-0812">Transmembrane</keyword>
<dbReference type="eggNOG" id="ENOG502ZBN3">
    <property type="taxonomic scope" value="Bacteria"/>
</dbReference>
<protein>
    <recommendedName>
        <fullName evidence="1">Lipid II flippase Amj</fullName>
    </recommendedName>
</protein>
<evidence type="ECO:0000313" key="3">
    <source>
        <dbReference type="Proteomes" id="UP000028123"/>
    </source>
</evidence>
<feature type="transmembrane region" description="Helical" evidence="1">
    <location>
        <begin position="37"/>
        <end position="59"/>
    </location>
</feature>
<dbReference type="GO" id="GO:0009252">
    <property type="term" value="P:peptidoglycan biosynthetic process"/>
    <property type="evidence" value="ECO:0007669"/>
    <property type="project" value="UniProtKB-UniRule"/>
</dbReference>
<gene>
    <name evidence="1" type="primary">amj</name>
    <name evidence="2" type="ORF">ET33_14980</name>
</gene>
<dbReference type="RefSeq" id="WP_036687769.1">
    <property type="nucleotide sequence ID" value="NZ_JNVM01000020.1"/>
</dbReference>
<proteinExistence type="inferred from homology"/>
<comment type="pathway">
    <text evidence="1">Cell wall biogenesis; peptidoglycan biosynthesis.</text>
</comment>
<keyword evidence="1" id="KW-1003">Cell membrane</keyword>
<dbReference type="HAMAP" id="MF_02077">
    <property type="entry name" value="Amj_flippase"/>
    <property type="match status" value="1"/>
</dbReference>
<dbReference type="Pfam" id="PF10997">
    <property type="entry name" value="Amj"/>
    <property type="match status" value="1"/>
</dbReference>
<dbReference type="UniPathway" id="UPA00219"/>
<keyword evidence="1" id="KW-1133">Transmembrane helix</keyword>
<feature type="transmembrane region" description="Helical" evidence="1">
    <location>
        <begin position="79"/>
        <end position="103"/>
    </location>
</feature>
<feature type="transmembrane region" description="Helical" evidence="1">
    <location>
        <begin position="194"/>
        <end position="214"/>
    </location>
</feature>
<comment type="caution">
    <text evidence="2">The sequence shown here is derived from an EMBL/GenBank/DDBJ whole genome shotgun (WGS) entry which is preliminary data.</text>
</comment>
<keyword evidence="1" id="KW-0573">Peptidoglycan synthesis</keyword>
<reference evidence="2 3" key="1">
    <citation type="submission" date="2014-06" db="EMBL/GenBank/DDBJ databases">
        <title>Draft genome sequence of Paenibacillus sp. MSt1.</title>
        <authorList>
            <person name="Aw Y.K."/>
            <person name="Ong K.S."/>
            <person name="Gan H.M."/>
            <person name="Lee S.M."/>
        </authorList>
    </citation>
    <scope>NUCLEOTIDE SEQUENCE [LARGE SCALE GENOMIC DNA]</scope>
    <source>
        <strain evidence="2 3">MSt1</strain>
    </source>
</reference>
<name>A0A081NZ96_9BACL</name>
<dbReference type="GO" id="GO:0071555">
    <property type="term" value="P:cell wall organization"/>
    <property type="evidence" value="ECO:0007669"/>
    <property type="project" value="UniProtKB-KW"/>
</dbReference>
<sequence length="266" mass="28502">MAGSVWLVFALTLIIHGVETLSYAVRLAGIRTGKLAVALSLTGIIVLISRTSNMLQGTLFGNLIDKAKNDPDVALGFQFHLILIGASVGTLAALLVFPTMVFVSARLIARLEVVGSLPLLIRESVTIEKLKSVKRVFRLPRMEMLSRLRIGGIPKRLLLMNTLVTGIYTVGVLSALYASYLVPEHGTSAAQSSGLINGIATILLTIFIDPRVALLSDKAMSGKVKQAELHKMFGILMLSRLAGTLLAQLLLLPGAKVIAFVCGLLF</sequence>
<dbReference type="GO" id="GO:0008360">
    <property type="term" value="P:regulation of cell shape"/>
    <property type="evidence" value="ECO:0007669"/>
    <property type="project" value="UniProtKB-KW"/>
</dbReference>
<dbReference type="EMBL" id="JNVM01000020">
    <property type="protein sequence ID" value="KEQ23769.1"/>
    <property type="molecule type" value="Genomic_DNA"/>
</dbReference>
<feature type="transmembrane region" description="Helical" evidence="1">
    <location>
        <begin position="6"/>
        <end position="25"/>
    </location>
</feature>
<evidence type="ECO:0000256" key="1">
    <source>
        <dbReference type="HAMAP-Rule" id="MF_02077"/>
    </source>
</evidence>
<comment type="subcellular location">
    <subcellularLocation>
        <location evidence="1">Cell membrane</location>
        <topology evidence="1">Multi-pass membrane protein</topology>
    </subcellularLocation>
</comment>
<keyword evidence="3" id="KW-1185">Reference proteome</keyword>
<keyword evidence="1" id="KW-0813">Transport</keyword>
<dbReference type="AlphaFoldDB" id="A0A081NZ96"/>
<evidence type="ECO:0000313" key="2">
    <source>
        <dbReference type="EMBL" id="KEQ23769.1"/>
    </source>
</evidence>
<dbReference type="OrthoDB" id="7888986at2"/>
<keyword evidence="1" id="KW-0133">Cell shape</keyword>
<keyword evidence="1" id="KW-0472">Membrane</keyword>
<feature type="transmembrane region" description="Helical" evidence="1">
    <location>
        <begin position="235"/>
        <end position="261"/>
    </location>
</feature>
<accession>A0A081NZ96</accession>
<comment type="similarity">
    <text evidence="1">Belongs to the Amj family.</text>
</comment>
<comment type="function">
    <text evidence="1">Involved in peptidoglycan biosynthesis. Transports lipid-linked peptidoglycan precursors from the inner to the outer leaflet of the cytoplasmic membrane.</text>
</comment>
<dbReference type="GO" id="GO:0015648">
    <property type="term" value="F:lipid-linked peptidoglycan transporter activity"/>
    <property type="evidence" value="ECO:0007669"/>
    <property type="project" value="UniProtKB-UniRule"/>
</dbReference>
<feature type="transmembrane region" description="Helical" evidence="1">
    <location>
        <begin position="157"/>
        <end position="182"/>
    </location>
</feature>
<dbReference type="Proteomes" id="UP000028123">
    <property type="component" value="Unassembled WGS sequence"/>
</dbReference>
<keyword evidence="1" id="KW-0961">Cell wall biogenesis/degradation</keyword>
<dbReference type="InterPro" id="IPR021260">
    <property type="entry name" value="Amj"/>
</dbReference>
<dbReference type="GO" id="GO:0005886">
    <property type="term" value="C:plasma membrane"/>
    <property type="evidence" value="ECO:0007669"/>
    <property type="project" value="UniProtKB-SubCell"/>
</dbReference>
<organism evidence="2 3">
    <name type="scientific">Paenibacillus tyrfis</name>
    <dbReference type="NCBI Taxonomy" id="1501230"/>
    <lineage>
        <taxon>Bacteria</taxon>
        <taxon>Bacillati</taxon>
        <taxon>Bacillota</taxon>
        <taxon>Bacilli</taxon>
        <taxon>Bacillales</taxon>
        <taxon>Paenibacillaceae</taxon>
        <taxon>Paenibacillus</taxon>
    </lineage>
</organism>